<keyword evidence="3" id="KW-1185">Reference proteome</keyword>
<organism evidence="2 3">
    <name type="scientific">Trifolium medium</name>
    <dbReference type="NCBI Taxonomy" id="97028"/>
    <lineage>
        <taxon>Eukaryota</taxon>
        <taxon>Viridiplantae</taxon>
        <taxon>Streptophyta</taxon>
        <taxon>Embryophyta</taxon>
        <taxon>Tracheophyta</taxon>
        <taxon>Spermatophyta</taxon>
        <taxon>Magnoliopsida</taxon>
        <taxon>eudicotyledons</taxon>
        <taxon>Gunneridae</taxon>
        <taxon>Pentapetalae</taxon>
        <taxon>rosids</taxon>
        <taxon>fabids</taxon>
        <taxon>Fabales</taxon>
        <taxon>Fabaceae</taxon>
        <taxon>Papilionoideae</taxon>
        <taxon>50 kb inversion clade</taxon>
        <taxon>NPAAA clade</taxon>
        <taxon>Hologalegina</taxon>
        <taxon>IRL clade</taxon>
        <taxon>Trifolieae</taxon>
        <taxon>Trifolium</taxon>
    </lineage>
</organism>
<evidence type="ECO:0000313" key="2">
    <source>
        <dbReference type="EMBL" id="MCI69858.1"/>
    </source>
</evidence>
<protein>
    <submittedName>
        <fullName evidence="2">Uncharacterized protein</fullName>
    </submittedName>
</protein>
<feature type="signal peptide" evidence="1">
    <location>
        <begin position="1"/>
        <end position="15"/>
    </location>
</feature>
<reference evidence="2 3" key="1">
    <citation type="journal article" date="2018" name="Front. Plant Sci.">
        <title>Red Clover (Trifolium pratense) and Zigzag Clover (T. medium) - A Picture of Genomic Similarities and Differences.</title>
        <authorList>
            <person name="Dluhosova J."/>
            <person name="Istvanek J."/>
            <person name="Nedelnik J."/>
            <person name="Repkova J."/>
        </authorList>
    </citation>
    <scope>NUCLEOTIDE SEQUENCE [LARGE SCALE GENOMIC DNA]</scope>
    <source>
        <strain evidence="3">cv. 10/8</strain>
        <tissue evidence="2">Leaf</tissue>
    </source>
</reference>
<feature type="non-terminal residue" evidence="2">
    <location>
        <position position="1"/>
    </location>
</feature>
<dbReference type="EMBL" id="LXQA010764409">
    <property type="protein sequence ID" value="MCI69858.1"/>
    <property type="molecule type" value="Genomic_DNA"/>
</dbReference>
<feature type="chain" id="PRO_5017421673" evidence="1">
    <location>
        <begin position="16"/>
        <end position="64"/>
    </location>
</feature>
<dbReference type="Proteomes" id="UP000265520">
    <property type="component" value="Unassembled WGS sequence"/>
</dbReference>
<dbReference type="AlphaFoldDB" id="A0A392U9Z0"/>
<evidence type="ECO:0000313" key="3">
    <source>
        <dbReference type="Proteomes" id="UP000265520"/>
    </source>
</evidence>
<proteinExistence type="predicted"/>
<name>A0A392U9Z0_9FABA</name>
<evidence type="ECO:0000256" key="1">
    <source>
        <dbReference type="SAM" id="SignalP"/>
    </source>
</evidence>
<accession>A0A392U9Z0</accession>
<sequence>LTMTHLLILRHPVLTAVTTTTVAKAESMAEANVDEAEDVVEVVLRNNSGHHRITCINNGLICRI</sequence>
<keyword evidence="1" id="KW-0732">Signal</keyword>
<comment type="caution">
    <text evidence="2">The sequence shown here is derived from an EMBL/GenBank/DDBJ whole genome shotgun (WGS) entry which is preliminary data.</text>
</comment>